<feature type="domain" description="REM-1" evidence="25">
    <location>
        <begin position="28"/>
        <end position="106"/>
    </location>
</feature>
<evidence type="ECO:0000259" key="24">
    <source>
        <dbReference type="PROSITE" id="PS51285"/>
    </source>
</evidence>
<comment type="subcellular location">
    <subcellularLocation>
        <location evidence="4">Cleavage furrow</location>
    </subcellularLocation>
    <subcellularLocation>
        <location evidence="3">Cytoplasm</location>
    </subcellularLocation>
    <subcellularLocation>
        <location evidence="2">Midbody</location>
    </subcellularLocation>
    <subcellularLocation>
        <location evidence="1">Nucleus</location>
    </subcellularLocation>
</comment>
<feature type="region of interest" description="Disordered" evidence="22">
    <location>
        <begin position="303"/>
        <end position="341"/>
    </location>
</feature>
<evidence type="ECO:0000256" key="13">
    <source>
        <dbReference type="ARBA" id="ARBA00022777"/>
    </source>
</evidence>
<feature type="compositionally biased region" description="Basic and acidic residues" evidence="22">
    <location>
        <begin position="466"/>
        <end position="478"/>
    </location>
</feature>
<dbReference type="InterPro" id="IPR011072">
    <property type="entry name" value="HR1_rho-bd"/>
</dbReference>
<dbReference type="OrthoDB" id="63267at2759"/>
<gene>
    <name evidence="26" type="ORF">Fcan01_08023</name>
</gene>
<dbReference type="SMART" id="SM00133">
    <property type="entry name" value="S_TK_X"/>
    <property type="match status" value="1"/>
</dbReference>
<feature type="region of interest" description="Disordered" evidence="22">
    <location>
        <begin position="1239"/>
        <end position="1272"/>
    </location>
</feature>
<feature type="compositionally biased region" description="Polar residues" evidence="22">
    <location>
        <begin position="394"/>
        <end position="435"/>
    </location>
</feature>
<evidence type="ECO:0000256" key="14">
    <source>
        <dbReference type="ARBA" id="ARBA00022840"/>
    </source>
</evidence>
<evidence type="ECO:0000256" key="9">
    <source>
        <dbReference type="ARBA" id="ARBA00022553"/>
    </source>
</evidence>
<dbReference type="EMBL" id="LNIX01000003">
    <property type="protein sequence ID" value="OXA58652.1"/>
    <property type="molecule type" value="Genomic_DNA"/>
</dbReference>
<dbReference type="Pfam" id="PF02185">
    <property type="entry name" value="HR1"/>
    <property type="match status" value="2"/>
</dbReference>
<feature type="coiled-coil region" evidence="21">
    <location>
        <begin position="76"/>
        <end position="103"/>
    </location>
</feature>
<feature type="compositionally biased region" description="Low complexity" evidence="22">
    <location>
        <begin position="523"/>
        <end position="532"/>
    </location>
</feature>
<feature type="compositionally biased region" description="Pro residues" evidence="22">
    <location>
        <begin position="1260"/>
        <end position="1272"/>
    </location>
</feature>
<feature type="domain" description="AGC-kinase C-terminal" evidence="24">
    <location>
        <begin position="1555"/>
        <end position="1622"/>
    </location>
</feature>
<organism evidence="26 27">
    <name type="scientific">Folsomia candida</name>
    <name type="common">Springtail</name>
    <dbReference type="NCBI Taxonomy" id="158441"/>
    <lineage>
        <taxon>Eukaryota</taxon>
        <taxon>Metazoa</taxon>
        <taxon>Ecdysozoa</taxon>
        <taxon>Arthropoda</taxon>
        <taxon>Hexapoda</taxon>
        <taxon>Collembola</taxon>
        <taxon>Entomobryomorpha</taxon>
        <taxon>Isotomoidea</taxon>
        <taxon>Isotomidae</taxon>
        <taxon>Proisotominae</taxon>
        <taxon>Folsomia</taxon>
    </lineage>
</organism>
<evidence type="ECO:0000259" key="23">
    <source>
        <dbReference type="PROSITE" id="PS50011"/>
    </source>
</evidence>
<dbReference type="SMART" id="SM00220">
    <property type="entry name" value="S_TKc"/>
    <property type="match status" value="1"/>
</dbReference>
<evidence type="ECO:0000256" key="20">
    <source>
        <dbReference type="PROSITE-ProRule" id="PRU10141"/>
    </source>
</evidence>
<name>A0A226ELY6_FOLCA</name>
<dbReference type="Proteomes" id="UP000198287">
    <property type="component" value="Unassembled WGS sequence"/>
</dbReference>
<keyword evidence="10" id="KW-0808">Transferase</keyword>
<dbReference type="PANTHER" id="PTHR24351">
    <property type="entry name" value="RIBOSOMAL PROTEIN S6 KINASE"/>
    <property type="match status" value="1"/>
</dbReference>
<evidence type="ECO:0000259" key="25">
    <source>
        <dbReference type="PROSITE" id="PS51860"/>
    </source>
</evidence>
<keyword evidence="8" id="KW-0723">Serine/threonine-protein kinase</keyword>
<feature type="region of interest" description="Disordered" evidence="22">
    <location>
        <begin position="1103"/>
        <end position="1136"/>
    </location>
</feature>
<evidence type="ECO:0000256" key="2">
    <source>
        <dbReference type="ARBA" id="ARBA00004214"/>
    </source>
</evidence>
<dbReference type="SUPFAM" id="SSF49562">
    <property type="entry name" value="C2 domain (Calcium/lipid-binding domain, CaLB)"/>
    <property type="match status" value="1"/>
</dbReference>
<evidence type="ECO:0000256" key="21">
    <source>
        <dbReference type="SAM" id="Coils"/>
    </source>
</evidence>
<feature type="binding site" evidence="20">
    <location>
        <position position="1324"/>
    </location>
    <ligand>
        <name>ATP</name>
        <dbReference type="ChEBI" id="CHEBI:30616"/>
    </ligand>
</feature>
<dbReference type="InterPro" id="IPR017892">
    <property type="entry name" value="Pkinase_C"/>
</dbReference>
<feature type="compositionally biased region" description="Low complexity" evidence="22">
    <location>
        <begin position="198"/>
        <end position="207"/>
    </location>
</feature>
<evidence type="ECO:0000256" key="18">
    <source>
        <dbReference type="ARBA" id="ARBA00047470"/>
    </source>
</evidence>
<dbReference type="InterPro" id="IPR000008">
    <property type="entry name" value="C2_dom"/>
</dbReference>
<evidence type="ECO:0000313" key="27">
    <source>
        <dbReference type="Proteomes" id="UP000198287"/>
    </source>
</evidence>
<keyword evidence="13 26" id="KW-0418">Kinase</keyword>
<evidence type="ECO:0000256" key="8">
    <source>
        <dbReference type="ARBA" id="ARBA00022527"/>
    </source>
</evidence>
<accession>A0A226ELY6</accession>
<dbReference type="InterPro" id="IPR008271">
    <property type="entry name" value="Ser/Thr_kinase_AS"/>
</dbReference>
<dbReference type="CDD" id="cd11622">
    <property type="entry name" value="HR1_PKN_1"/>
    <property type="match status" value="1"/>
</dbReference>
<feature type="region of interest" description="Disordered" evidence="22">
    <location>
        <begin position="390"/>
        <end position="549"/>
    </location>
</feature>
<sequence>MSHASSYYQGDYIAHPVLYELGHKYGLDPDPSDGGIGISHKLEELKELIRKEIRKELKIKEGAEKLRDVSKDRKSLSELTALVKKSSIKLTEMQQELQELDSQIILTQGGFPSMDNGHNNQSLKSSANLSSFDERISSLEKQLNIELKVKQGAENMIQISSGRDKKLLENAQQMLQDSKAKIDYLKMRIAKTKHNRSDNVASSSSGNSHRRDRNNDGLTPLEARIEELKHRLKIEKAVQDGARNVIRSLQSTKGSDKKALQEVGKQIKPGSNVHFQYSWTTTSDTGTKITQIVPETAGIQKFESWPRSSNSSGILSSQVQHDSGYNTESKNTSTLPTTTVSKGVRPIKPYERRCRSTCTIILSNNIDDTAQITSSTTSYAARSSSLERQPIVFDNNTKTNKSIQQKDAGTQTLNRVISTDLGSHNYDSPVGNTYLTPRPQGSNSNNNSIGRGNYVDRRKRPVFQRKSPEHATPQEHSSRSLTRRSSGSARAKSSPPVRSSYQKPNHQPRTVHIDVYCTGSEMSSNTDDNSSSTGGGERGEGGSSSTPETVYDSKQYKIFHQQKKNELPFHFEGLKISNKPSSKPANTEVIRSRIAIDPNNMNRTLEFDGPSLKLEKDKLAEFNSTPTYQTQKLQSKNFLQKDDSKDTISSAYPFPSRESTYSSLVSAWSNTETVDSSWKCARRSETMDSLVLNTEEQEPIITNDEKMSRHLFDSGTSAELGAHNQYVNLVANELRGCRATSEESQVMLRRYRRLNNETFESDTEESSNLMAMKRLSFPNCNLHDNNKLTPPFMKPTIGNHNNYSHLGTATKFGPVAQSKFHESGQKIDLLRLALETKLSEMPPDSRKSKELRHELELASLSPHSHNPAFSFEALNQPSSRLSTTSLSKCAAVTGKLEVRLMGCQDLLEEVPGRSKSRDSGSPADLKAFMKGVTGRSSSKSYSVKDETSINSAIGIGCFGGGSTSSDPEERRNEIMAILKLDNQTVAQTHWKPCSQQAWDQRFSIDLDKSRELEIDVCWKDWRQLCGLKILRLEEFIDDVRHGMALQLEPQGLLFAEIKFLNPMISRKPKLQRQRKIFKQQGKNVPRPTQLNINVATWGRLIKRSNQIPPPPYTPGTPTHNQSISGPNASSQISSQQSNILNNNSAQSAPPRPPRLDLSQIPSRADVILELKTNELRTFTTPDRPSTSVPTTPYMQIVTTPSEVEVCSVFQQWNLRQSSVVCEIVDGDDDVDGGGDFSTYDEPYVDEPEEVEVETPKIEVRPPPPPRMIIDPPPMFETRRVIPAAGRNTGMTFDNFRLISVLGRGHFGKVILGQYKLTNEYFALKALKKGDIISREEVESLLAEKRIFEVANSVRHPFLVNLFACFQTDQHVIFVMEYACGGDLMMHIHADVFNEERAVFYAACVTLGMQFLHENKIIYRDLKLDNLLLDTDGYVKMADFGLCKEQVGFGDRTNTFCGTPEFLAPEVLTEPSYTRSVDWWGLGVLIYEMLVGESPFPGDDEEEVFDAIVYEEVRYPRSLSLEAIAIMRRLLRKNPERRLGSSERDAEDVKKQAFFRNIQWEELLARKLKPPFIPTVKNMEDVSNFDEEFTSEKAILTPPKEPYPLTESHQILFKEFDYMSMNI</sequence>
<dbReference type="PROSITE" id="PS50011">
    <property type="entry name" value="PROTEIN_KINASE_DOM"/>
    <property type="match status" value="1"/>
</dbReference>
<evidence type="ECO:0000313" key="26">
    <source>
        <dbReference type="EMBL" id="OXA58652.1"/>
    </source>
</evidence>
<evidence type="ECO:0000256" key="17">
    <source>
        <dbReference type="ARBA" id="ARBA00047272"/>
    </source>
</evidence>
<feature type="domain" description="Protein kinase" evidence="23">
    <location>
        <begin position="1295"/>
        <end position="1554"/>
    </location>
</feature>
<comment type="catalytic activity">
    <reaction evidence="17">
        <text>L-threonyl-[protein] + ATP = O-phospho-L-threonyl-[protein] + ADP + H(+)</text>
        <dbReference type="Rhea" id="RHEA:46608"/>
        <dbReference type="Rhea" id="RHEA-COMP:11060"/>
        <dbReference type="Rhea" id="RHEA-COMP:11605"/>
        <dbReference type="ChEBI" id="CHEBI:15378"/>
        <dbReference type="ChEBI" id="CHEBI:30013"/>
        <dbReference type="ChEBI" id="CHEBI:30616"/>
        <dbReference type="ChEBI" id="CHEBI:61977"/>
        <dbReference type="ChEBI" id="CHEBI:456216"/>
        <dbReference type="EC" id="2.7.11.13"/>
    </reaction>
</comment>
<dbReference type="GO" id="GO:0005634">
    <property type="term" value="C:nucleus"/>
    <property type="evidence" value="ECO:0007669"/>
    <property type="project" value="UniProtKB-SubCell"/>
</dbReference>
<comment type="catalytic activity">
    <reaction evidence="18">
        <text>L-seryl-[protein] + ATP = O-phospho-L-seryl-[protein] + ADP + H(+)</text>
        <dbReference type="Rhea" id="RHEA:17989"/>
        <dbReference type="Rhea" id="RHEA-COMP:9863"/>
        <dbReference type="Rhea" id="RHEA-COMP:11604"/>
        <dbReference type="ChEBI" id="CHEBI:15378"/>
        <dbReference type="ChEBI" id="CHEBI:29999"/>
        <dbReference type="ChEBI" id="CHEBI:30616"/>
        <dbReference type="ChEBI" id="CHEBI:83421"/>
        <dbReference type="ChEBI" id="CHEBI:456216"/>
        <dbReference type="EC" id="2.7.11.13"/>
    </reaction>
</comment>
<dbReference type="CDD" id="cd11623">
    <property type="entry name" value="HR1_PKN_2"/>
    <property type="match status" value="1"/>
</dbReference>
<dbReference type="PROSITE" id="PS00107">
    <property type="entry name" value="PROTEIN_KINASE_ATP"/>
    <property type="match status" value="1"/>
</dbReference>
<dbReference type="SMART" id="SM00239">
    <property type="entry name" value="C2"/>
    <property type="match status" value="1"/>
</dbReference>
<evidence type="ECO:0000256" key="12">
    <source>
        <dbReference type="ARBA" id="ARBA00022741"/>
    </source>
</evidence>
<evidence type="ECO:0000256" key="3">
    <source>
        <dbReference type="ARBA" id="ARBA00004496"/>
    </source>
</evidence>
<dbReference type="GO" id="GO:0032154">
    <property type="term" value="C:cleavage furrow"/>
    <property type="evidence" value="ECO:0007669"/>
    <property type="project" value="UniProtKB-SubCell"/>
</dbReference>
<dbReference type="PROSITE" id="PS51285">
    <property type="entry name" value="AGC_KINASE_CTER"/>
    <property type="match status" value="1"/>
</dbReference>
<evidence type="ECO:0000256" key="16">
    <source>
        <dbReference type="ARBA" id="ARBA00023242"/>
    </source>
</evidence>
<keyword evidence="16" id="KW-0539">Nucleus</keyword>
<dbReference type="SUPFAM" id="SSF46585">
    <property type="entry name" value="HR1 repeat"/>
    <property type="match status" value="3"/>
</dbReference>
<evidence type="ECO:0000256" key="19">
    <source>
        <dbReference type="PROSITE-ProRule" id="PRU01207"/>
    </source>
</evidence>
<dbReference type="GO" id="GO:0007165">
    <property type="term" value="P:signal transduction"/>
    <property type="evidence" value="ECO:0007669"/>
    <property type="project" value="InterPro"/>
</dbReference>
<comment type="caution">
    <text evidence="26">The sequence shown here is derived from an EMBL/GenBank/DDBJ whole genome shotgun (WGS) entry which is preliminary data.</text>
</comment>
<dbReference type="Gene3D" id="3.30.200.20">
    <property type="entry name" value="Phosphorylase Kinase, domain 1"/>
    <property type="match status" value="1"/>
</dbReference>
<evidence type="ECO:0000256" key="4">
    <source>
        <dbReference type="ARBA" id="ARBA00004626"/>
    </source>
</evidence>
<feature type="compositionally biased region" description="Acidic residues" evidence="22">
    <location>
        <begin position="1242"/>
        <end position="1252"/>
    </location>
</feature>
<dbReference type="Pfam" id="PF00069">
    <property type="entry name" value="Pkinase"/>
    <property type="match status" value="1"/>
</dbReference>
<keyword evidence="27" id="KW-1185">Reference proteome</keyword>
<keyword evidence="11" id="KW-0677">Repeat</keyword>
<dbReference type="InterPro" id="IPR000719">
    <property type="entry name" value="Prot_kinase_dom"/>
</dbReference>
<feature type="region of interest" description="Disordered" evidence="22">
    <location>
        <begin position="193"/>
        <end position="219"/>
    </location>
</feature>
<dbReference type="PROSITE" id="PS51860">
    <property type="entry name" value="REM_1"/>
    <property type="match status" value="2"/>
</dbReference>
<dbReference type="FunFam" id="3.30.200.20:FF:000058">
    <property type="entry name" value="Putative serine/threonine-protein kinase N2"/>
    <property type="match status" value="1"/>
</dbReference>
<evidence type="ECO:0000256" key="11">
    <source>
        <dbReference type="ARBA" id="ARBA00022737"/>
    </source>
</evidence>
<dbReference type="GO" id="GO:0030496">
    <property type="term" value="C:midbody"/>
    <property type="evidence" value="ECO:0007669"/>
    <property type="project" value="UniProtKB-SubCell"/>
</dbReference>
<dbReference type="GO" id="GO:0031267">
    <property type="term" value="F:small GTPase binding"/>
    <property type="evidence" value="ECO:0007669"/>
    <property type="project" value="InterPro"/>
</dbReference>
<dbReference type="PROSITE" id="PS00108">
    <property type="entry name" value="PROTEIN_KINASE_ST"/>
    <property type="match status" value="1"/>
</dbReference>
<evidence type="ECO:0000256" key="7">
    <source>
        <dbReference type="ARBA" id="ARBA00022490"/>
    </source>
</evidence>
<evidence type="ECO:0000256" key="1">
    <source>
        <dbReference type="ARBA" id="ARBA00004123"/>
    </source>
</evidence>
<dbReference type="CDD" id="cd05589">
    <property type="entry name" value="STKc_PKN"/>
    <property type="match status" value="1"/>
</dbReference>
<feature type="domain" description="REM-1" evidence="25">
    <location>
        <begin position="122"/>
        <end position="198"/>
    </location>
</feature>
<dbReference type="Pfam" id="PF00433">
    <property type="entry name" value="Pkinase_C"/>
    <property type="match status" value="1"/>
</dbReference>
<dbReference type="GO" id="GO:0005737">
    <property type="term" value="C:cytoplasm"/>
    <property type="evidence" value="ECO:0007669"/>
    <property type="project" value="UniProtKB-SubCell"/>
</dbReference>
<dbReference type="InterPro" id="IPR011009">
    <property type="entry name" value="Kinase-like_dom_sf"/>
</dbReference>
<dbReference type="InterPro" id="IPR035892">
    <property type="entry name" value="C2_domain_sf"/>
</dbReference>
<evidence type="ECO:0000256" key="5">
    <source>
        <dbReference type="ARBA" id="ARBA00005490"/>
    </source>
</evidence>
<dbReference type="InterPro" id="IPR000961">
    <property type="entry name" value="AGC-kinase_C"/>
</dbReference>
<dbReference type="OMA" id="KPGHHAH"/>
<dbReference type="GO" id="GO:0005524">
    <property type="term" value="F:ATP binding"/>
    <property type="evidence" value="ECO:0007669"/>
    <property type="project" value="UniProtKB-UniRule"/>
</dbReference>
<proteinExistence type="inferred from homology"/>
<evidence type="ECO:0000256" key="6">
    <source>
        <dbReference type="ARBA" id="ARBA00012429"/>
    </source>
</evidence>
<keyword evidence="7" id="KW-0963">Cytoplasm</keyword>
<evidence type="ECO:0000256" key="10">
    <source>
        <dbReference type="ARBA" id="ARBA00022679"/>
    </source>
</evidence>
<feature type="compositionally biased region" description="Polar residues" evidence="22">
    <location>
        <begin position="496"/>
        <end position="508"/>
    </location>
</feature>
<dbReference type="EC" id="2.7.11.13" evidence="6"/>
<keyword evidence="14 20" id="KW-0067">ATP-binding</keyword>
<feature type="compositionally biased region" description="Low complexity" evidence="22">
    <location>
        <begin position="1127"/>
        <end position="1136"/>
    </location>
</feature>
<feature type="compositionally biased region" description="Polar residues" evidence="22">
    <location>
        <begin position="306"/>
        <end position="341"/>
    </location>
</feature>
<reference evidence="26 27" key="1">
    <citation type="submission" date="2015-12" db="EMBL/GenBank/DDBJ databases">
        <title>The genome of Folsomia candida.</title>
        <authorList>
            <person name="Faddeeva A."/>
            <person name="Derks M.F."/>
            <person name="Anvar Y."/>
            <person name="Smit S."/>
            <person name="Van Straalen N."/>
            <person name="Roelofs D."/>
        </authorList>
    </citation>
    <scope>NUCLEOTIDE SEQUENCE [LARGE SCALE GENOMIC DNA]</scope>
    <source>
        <strain evidence="26 27">VU population</strain>
        <tissue evidence="26">Whole body</tissue>
    </source>
</reference>
<dbReference type="SMART" id="SM00742">
    <property type="entry name" value="Hr1"/>
    <property type="match status" value="3"/>
</dbReference>
<keyword evidence="12 20" id="KW-0547">Nucleotide-binding</keyword>
<evidence type="ECO:0000256" key="22">
    <source>
        <dbReference type="SAM" id="MobiDB-lite"/>
    </source>
</evidence>
<feature type="compositionally biased region" description="Low complexity" evidence="22">
    <location>
        <begin position="441"/>
        <end position="453"/>
    </location>
</feature>
<dbReference type="Gene3D" id="1.10.287.160">
    <property type="entry name" value="HR1 repeat"/>
    <property type="match status" value="3"/>
</dbReference>
<dbReference type="InterPro" id="IPR037313">
    <property type="entry name" value="PKN_HR1_1"/>
</dbReference>
<dbReference type="InterPro" id="IPR036274">
    <property type="entry name" value="HR1_rpt_sf"/>
</dbReference>
<evidence type="ECO:0000256" key="15">
    <source>
        <dbReference type="ARBA" id="ARBA00023054"/>
    </source>
</evidence>
<protein>
    <recommendedName>
        <fullName evidence="6">protein kinase C</fullName>
        <ecNumber evidence="6">2.7.11.13</ecNumber>
    </recommendedName>
</protein>
<feature type="compositionally biased region" description="Low complexity" evidence="22">
    <location>
        <begin position="479"/>
        <end position="494"/>
    </location>
</feature>
<keyword evidence="9" id="KW-0597">Phosphoprotein</keyword>
<dbReference type="STRING" id="158441.A0A226ELY6"/>
<dbReference type="Gene3D" id="1.10.510.10">
    <property type="entry name" value="Transferase(Phosphotransferase) domain 1"/>
    <property type="match status" value="1"/>
</dbReference>
<keyword evidence="15 19" id="KW-0175">Coiled coil</keyword>
<comment type="similarity">
    <text evidence="5">Belongs to the protein kinase superfamily. AGC Ser/Thr protein kinase family. PKC subfamily.</text>
</comment>
<dbReference type="GO" id="GO:0004697">
    <property type="term" value="F:diacylglycerol-dependent serine/threonine kinase activity"/>
    <property type="evidence" value="ECO:0007669"/>
    <property type="project" value="UniProtKB-EC"/>
</dbReference>
<dbReference type="SUPFAM" id="SSF56112">
    <property type="entry name" value="Protein kinase-like (PK-like)"/>
    <property type="match status" value="1"/>
</dbReference>
<dbReference type="FunFam" id="1.10.510.10:FF:000038">
    <property type="entry name" value="serine/threonine-protein kinase N2 isoform X1"/>
    <property type="match status" value="1"/>
</dbReference>
<dbReference type="InterPro" id="IPR017441">
    <property type="entry name" value="Protein_kinase_ATP_BS"/>
</dbReference>